<name>G5J8E0_CROWT</name>
<dbReference type="AlphaFoldDB" id="G5J8E0"/>
<feature type="non-terminal residue" evidence="1">
    <location>
        <position position="1"/>
    </location>
</feature>
<evidence type="ECO:0000313" key="2">
    <source>
        <dbReference type="Proteomes" id="UP000003477"/>
    </source>
</evidence>
<evidence type="ECO:0000313" key="1">
    <source>
        <dbReference type="EMBL" id="EHJ11544.1"/>
    </source>
</evidence>
<organism evidence="1 2">
    <name type="scientific">Crocosphaera watsonii WH 0003</name>
    <dbReference type="NCBI Taxonomy" id="423471"/>
    <lineage>
        <taxon>Bacteria</taxon>
        <taxon>Bacillati</taxon>
        <taxon>Cyanobacteriota</taxon>
        <taxon>Cyanophyceae</taxon>
        <taxon>Oscillatoriophycideae</taxon>
        <taxon>Chroococcales</taxon>
        <taxon>Aphanothecaceae</taxon>
        <taxon>Crocosphaera</taxon>
    </lineage>
</organism>
<sequence length="30" mass="3245">YLSCKLNAETTYIQLNLFDGLGLLKTPGSA</sequence>
<dbReference type="EMBL" id="AESD01000547">
    <property type="protein sequence ID" value="EHJ11544.1"/>
    <property type="molecule type" value="Genomic_DNA"/>
</dbReference>
<protein>
    <submittedName>
        <fullName evidence="1">Uncharacterized protein</fullName>
    </submittedName>
</protein>
<accession>G5J8E0</accession>
<comment type="caution">
    <text evidence="1">The sequence shown here is derived from an EMBL/GenBank/DDBJ whole genome shotgun (WGS) entry which is preliminary data.</text>
</comment>
<reference evidence="1 2" key="1">
    <citation type="journal article" date="2011" name="Front. Microbiol.">
        <title>Two Strains of Crocosphaera watsonii with Highly Conserved Genomes are Distinguished by Strain-Specific Features.</title>
        <authorList>
            <person name="Bench S.R."/>
            <person name="Ilikchyan I.N."/>
            <person name="Tripp H.J."/>
            <person name="Zehr J.P."/>
        </authorList>
    </citation>
    <scope>NUCLEOTIDE SEQUENCE [LARGE SCALE GENOMIC DNA]</scope>
    <source>
        <strain evidence="1 2">WH 0003</strain>
    </source>
</reference>
<gene>
    <name evidence="1" type="ORF">CWATWH0003_3720b1</name>
</gene>
<proteinExistence type="predicted"/>
<dbReference type="Proteomes" id="UP000003477">
    <property type="component" value="Unassembled WGS sequence"/>
</dbReference>